<evidence type="ECO:0000313" key="1">
    <source>
        <dbReference type="EMBL" id="TGX97526.1"/>
    </source>
</evidence>
<gene>
    <name evidence="1" type="ORF">E5357_12385</name>
</gene>
<protein>
    <submittedName>
        <fullName evidence="1">Uncharacterized protein</fullName>
    </submittedName>
</protein>
<dbReference type="Proteomes" id="UP000307720">
    <property type="component" value="Unassembled WGS sequence"/>
</dbReference>
<name>A0AC61QX66_9FIRM</name>
<keyword evidence="2" id="KW-1185">Reference proteome</keyword>
<evidence type="ECO:0000313" key="2">
    <source>
        <dbReference type="Proteomes" id="UP000307720"/>
    </source>
</evidence>
<dbReference type="EMBL" id="SRZB01000030">
    <property type="protein sequence ID" value="TGX97526.1"/>
    <property type="molecule type" value="Genomic_DNA"/>
</dbReference>
<accession>A0AC61QX66</accession>
<organism evidence="1 2">
    <name type="scientific">Hominisplanchenecus murintestinalis</name>
    <dbReference type="NCBI Taxonomy" id="2941517"/>
    <lineage>
        <taxon>Bacteria</taxon>
        <taxon>Bacillati</taxon>
        <taxon>Bacillota</taxon>
        <taxon>Clostridia</taxon>
        <taxon>Lachnospirales</taxon>
        <taxon>Lachnospiraceae</taxon>
        <taxon>Hominisplanchenecus</taxon>
    </lineage>
</organism>
<comment type="caution">
    <text evidence="1">The sequence shown here is derived from an EMBL/GenBank/DDBJ whole genome shotgun (WGS) entry which is preliminary data.</text>
</comment>
<proteinExistence type="predicted"/>
<reference evidence="1" key="1">
    <citation type="submission" date="2019-04" db="EMBL/GenBank/DDBJ databases">
        <title>Microbes associate with the intestines of laboratory mice.</title>
        <authorList>
            <person name="Navarre W."/>
            <person name="Wong E."/>
            <person name="Huang K."/>
            <person name="Tropini C."/>
            <person name="Ng K."/>
            <person name="Yu B."/>
        </authorList>
    </citation>
    <scope>NUCLEOTIDE SEQUENCE</scope>
    <source>
        <strain evidence="1">NM72_1-8</strain>
    </source>
</reference>
<sequence>MGGVRIAACARRYVPEKLLQASQKKDEAFLKRIEIAGVLNYTIKYMKIIEGSDRMNKKRMGVAAALALLLAFCISASAFATGVSDGFLTQGGATYYYQDGKMQKGWKEIAGKKYFFCKDGKMAVGRLKVGKTTYYFNTKGVCVKKLPNAAWVQDEKGRRYCDGADKYLKGGWKTIQGKKYYFNKKGYVLTGIQKIKKNVYHFNKKGVMTAGKWVRTKSGKYYFASDGKMVRNSWVNDIYLGDDGKQIKDYVDETRENDQKTGWVGYGRLWKYYSRGKMVTGWRDINKNRYFFESTGYMKIGWYNDGQDYYFLNTTPGRETIGVMATNFMRIDGKVYYFFPKKVKDSAGRVHPKGSMARALKIRYNNKEYSFNEAGVCQELK</sequence>